<dbReference type="EMBL" id="CCAE010000008">
    <property type="protein sequence ID" value="CDN87096.1"/>
    <property type="molecule type" value="Genomic_DNA"/>
</dbReference>
<feature type="transmembrane region" description="Helical" evidence="7">
    <location>
        <begin position="12"/>
        <end position="33"/>
    </location>
</feature>
<dbReference type="RefSeq" id="WP_009517153.1">
    <property type="nucleotide sequence ID" value="NZ_CCAE010000008.1"/>
</dbReference>
<keyword evidence="4 7" id="KW-0812">Transmembrane</keyword>
<keyword evidence="10" id="KW-1185">Reference proteome</keyword>
<dbReference type="InterPro" id="IPR017464">
    <property type="entry name" value="Sugar_tfrase_EpsB_2"/>
</dbReference>
<dbReference type="InterPro" id="IPR017475">
    <property type="entry name" value="EPS_sugar_tfrase"/>
</dbReference>
<dbReference type="NCBIfam" id="TIGR03013">
    <property type="entry name" value="EpsB_2"/>
    <property type="match status" value="1"/>
</dbReference>
<protein>
    <submittedName>
        <fullName evidence="9">Sugar transferase, PEP-CTERM system associated</fullName>
    </submittedName>
</protein>
<evidence type="ECO:0000313" key="10">
    <source>
        <dbReference type="Proteomes" id="UP000028878"/>
    </source>
</evidence>
<gene>
    <name evidence="9" type="ORF">BN948_01515</name>
</gene>
<keyword evidence="3 9" id="KW-0808">Transferase</keyword>
<dbReference type="GO" id="GO:0016020">
    <property type="term" value="C:membrane"/>
    <property type="evidence" value="ECO:0007669"/>
    <property type="project" value="UniProtKB-SubCell"/>
</dbReference>
<evidence type="ECO:0000259" key="8">
    <source>
        <dbReference type="Pfam" id="PF02397"/>
    </source>
</evidence>
<dbReference type="Proteomes" id="UP000028878">
    <property type="component" value="Unassembled WGS sequence"/>
</dbReference>
<feature type="domain" description="Bacterial sugar transferase" evidence="8">
    <location>
        <begin position="275"/>
        <end position="458"/>
    </location>
</feature>
<feature type="transmembrane region" description="Helical" evidence="7">
    <location>
        <begin position="82"/>
        <end position="103"/>
    </location>
</feature>
<name>A0A1L1PM19_HYDIT</name>
<evidence type="ECO:0000313" key="9">
    <source>
        <dbReference type="EMBL" id="CDN87096.1"/>
    </source>
</evidence>
<evidence type="ECO:0000256" key="5">
    <source>
        <dbReference type="ARBA" id="ARBA00022989"/>
    </source>
</evidence>
<dbReference type="InterPro" id="IPR003362">
    <property type="entry name" value="Bact_transf"/>
</dbReference>
<evidence type="ECO:0000256" key="1">
    <source>
        <dbReference type="ARBA" id="ARBA00004141"/>
    </source>
</evidence>
<dbReference type="Gene3D" id="3.40.50.720">
    <property type="entry name" value="NAD(P)-binding Rossmann-like Domain"/>
    <property type="match status" value="1"/>
</dbReference>
<evidence type="ECO:0000256" key="7">
    <source>
        <dbReference type="SAM" id="Phobius"/>
    </source>
</evidence>
<dbReference type="Pfam" id="PF02397">
    <property type="entry name" value="Bac_transf"/>
    <property type="match status" value="1"/>
</dbReference>
<organism evidence="9 10">
    <name type="scientific">Hydrogenophaga intermedia</name>
    <dbReference type="NCBI Taxonomy" id="65786"/>
    <lineage>
        <taxon>Bacteria</taxon>
        <taxon>Pseudomonadati</taxon>
        <taxon>Pseudomonadota</taxon>
        <taxon>Betaproteobacteria</taxon>
        <taxon>Burkholderiales</taxon>
        <taxon>Comamonadaceae</taxon>
        <taxon>Hydrogenophaga</taxon>
    </lineage>
</organism>
<dbReference type="PANTHER" id="PTHR30576">
    <property type="entry name" value="COLANIC BIOSYNTHESIS UDP-GLUCOSE LIPID CARRIER TRANSFERASE"/>
    <property type="match status" value="1"/>
</dbReference>
<sequence length="464" mass="51062">MIRLFNHYFDRHTLIQLLLDVTLVAGVFVGALIALSKPEDLTSAQIARGATRGLLMGFGFLAINAALGFYDRRTILSTRQALARSLVSFSMTTALVVAVLLLMPLEAFYGRTWSVVLIMMVTAVLLLYQVLVGEYLPKAIPKRRVLVFGTGARALAVGRALEMPGANAELCGYLAGPNEQEQQVPAGKVVTTDLALTDLVQNKRIDEIVVAITERRGGSMPMRALLDCKLGGVRVTDIATFYEQNLGQIRLDAVSAGWLIFGDGFNQGIVRTTIKRVFDILGASVLILISLPIMAVAALAIKLESAGPMLYRQERIGLGNRPFHVVKFRSMRTDAEKDGVPRWATAGDSRVTRVGKVIRKLRVDELPQLFSVLKGDMSLVGPRPERGFFVDQLTQQIQFYAVRHSVKPGVTGWAQVRYQYGSTVEDTAEKLQYDLYYVKNHSLFLDLVVLFETVGVVLTGKGAQ</sequence>
<evidence type="ECO:0000256" key="4">
    <source>
        <dbReference type="ARBA" id="ARBA00022692"/>
    </source>
</evidence>
<comment type="similarity">
    <text evidence="2">Belongs to the bacterial sugar transferase family.</text>
</comment>
<dbReference type="NCBIfam" id="TIGR03025">
    <property type="entry name" value="EPS_sugtrans"/>
    <property type="match status" value="1"/>
</dbReference>
<reference evidence="10" key="1">
    <citation type="submission" date="2014-11" db="EMBL/GenBank/DDBJ databases">
        <title>Draft genome sequence of Hydrogenophaga intermedia S1.</title>
        <authorList>
            <person name="Gan H.M."/>
            <person name="Chew T.H."/>
            <person name="Stolz A."/>
        </authorList>
    </citation>
    <scope>NUCLEOTIDE SEQUENCE [LARGE SCALE GENOMIC DNA]</scope>
    <source>
        <strain evidence="10">S1</strain>
    </source>
</reference>
<proteinExistence type="inferred from homology"/>
<keyword evidence="5 7" id="KW-1133">Transmembrane helix</keyword>
<feature type="transmembrane region" description="Helical" evidence="7">
    <location>
        <begin position="280"/>
        <end position="301"/>
    </location>
</feature>
<keyword evidence="6 7" id="KW-0472">Membrane</keyword>
<evidence type="ECO:0000256" key="2">
    <source>
        <dbReference type="ARBA" id="ARBA00006464"/>
    </source>
</evidence>
<dbReference type="AlphaFoldDB" id="A0A1L1PM19"/>
<comment type="subcellular location">
    <subcellularLocation>
        <location evidence="1">Membrane</location>
        <topology evidence="1">Multi-pass membrane protein</topology>
    </subcellularLocation>
</comment>
<feature type="transmembrane region" description="Helical" evidence="7">
    <location>
        <begin position="115"/>
        <end position="136"/>
    </location>
</feature>
<dbReference type="PANTHER" id="PTHR30576:SF0">
    <property type="entry name" value="UNDECAPRENYL-PHOSPHATE N-ACETYLGALACTOSAMINYL 1-PHOSPHATE TRANSFERASE-RELATED"/>
    <property type="match status" value="1"/>
</dbReference>
<accession>A0A1L1PM19</accession>
<feature type="transmembrane region" description="Helical" evidence="7">
    <location>
        <begin position="53"/>
        <end position="70"/>
    </location>
</feature>
<evidence type="ECO:0000256" key="6">
    <source>
        <dbReference type="ARBA" id="ARBA00023136"/>
    </source>
</evidence>
<evidence type="ECO:0000256" key="3">
    <source>
        <dbReference type="ARBA" id="ARBA00022679"/>
    </source>
</evidence>
<dbReference type="GO" id="GO:0016780">
    <property type="term" value="F:phosphotransferase activity, for other substituted phosphate groups"/>
    <property type="evidence" value="ECO:0007669"/>
    <property type="project" value="TreeGrafter"/>
</dbReference>